<dbReference type="PANTHER" id="PTHR28642:SF1">
    <property type="entry name" value="MEIOSIS 1 ARREST PROTEIN"/>
    <property type="match status" value="1"/>
</dbReference>
<evidence type="ECO:0000313" key="3">
    <source>
        <dbReference type="RefSeq" id="XP_006811757.1"/>
    </source>
</evidence>
<dbReference type="GeneID" id="102802949"/>
<feature type="region of interest" description="Disordered" evidence="1">
    <location>
        <begin position="473"/>
        <end position="558"/>
    </location>
</feature>
<accession>A0ABM0LVG6</accession>
<reference evidence="3" key="1">
    <citation type="submission" date="2025-08" db="UniProtKB">
        <authorList>
            <consortium name="RefSeq"/>
        </authorList>
    </citation>
    <scope>IDENTIFICATION</scope>
    <source>
        <tissue evidence="3">Testes</tissue>
    </source>
</reference>
<keyword evidence="2" id="KW-1185">Reference proteome</keyword>
<protein>
    <submittedName>
        <fullName evidence="3">Meiosis 1 arrest protein-like</fullName>
    </submittedName>
</protein>
<sequence length="558" mass="62592">MNRSIFARQPAHILLVDFSPPFDIDICHNLHQSLENLFSLVCNLGGPCRTPIFGLFALGSYPECLFPLQHVRGNYPKVYSAIIELKNYLSDGTLSAKNCSCVTQGLQEALGQFKRQANTFRQMTGFSNQLEVTIITAHQATVICQQVEKMTSNIDLENVKKIQIVSVTNPDKLVFAEDDFESTCSQGSKSSSTNTTCSTDNAVLLTCGIVDVLDIENDELSLQNFFKSWLHDCGTDREHLHILLPPAKNTTTDAGQQKQNIILKCDLHERLLNPSQLPFQAQYCLQTDAVNAKPILASTVNKGNSPLVTINRLKASKLIKADSVCESVLYGVPLMVRPTACWKLDWEELDTNQQNFQAFCHLLQEKEFFLLAVLDIEDASINKHNPFNYQAEPPKPCGYFLLMPSQSTTLLIKSIAVNELMLPCDFQIPTERPVSDTMEMLSDSLGQLEVEESFNPLLVKSFLYRSLSSSLLKNSTPRQQKRKNFSNHSLNSKTQNTYHSTRGRGQGRGSIRSQYPPVTCQPKCRPVAQVPSQQKRYCPPPPPTAQDVYTFEDFPNEL</sequence>
<dbReference type="PANTHER" id="PTHR28642">
    <property type="entry name" value="MEIOSIS 1 ARREST PROTEIN"/>
    <property type="match status" value="1"/>
</dbReference>
<dbReference type="Proteomes" id="UP000694865">
    <property type="component" value="Unplaced"/>
</dbReference>
<name>A0ABM0LVG6_SACKO</name>
<gene>
    <name evidence="3" type="primary">LOC102802949</name>
</gene>
<organism evidence="2 3">
    <name type="scientific">Saccoglossus kowalevskii</name>
    <name type="common">Acorn worm</name>
    <dbReference type="NCBI Taxonomy" id="10224"/>
    <lineage>
        <taxon>Eukaryota</taxon>
        <taxon>Metazoa</taxon>
        <taxon>Hemichordata</taxon>
        <taxon>Enteropneusta</taxon>
        <taxon>Harrimaniidae</taxon>
        <taxon>Saccoglossus</taxon>
    </lineage>
</organism>
<evidence type="ECO:0000313" key="2">
    <source>
        <dbReference type="Proteomes" id="UP000694865"/>
    </source>
</evidence>
<proteinExistence type="predicted"/>
<dbReference type="InterPro" id="IPR033587">
    <property type="entry name" value="M1AP"/>
</dbReference>
<feature type="compositionally biased region" description="Polar residues" evidence="1">
    <location>
        <begin position="486"/>
        <end position="500"/>
    </location>
</feature>
<dbReference type="RefSeq" id="XP_006811757.1">
    <property type="nucleotide sequence ID" value="XM_006811694.1"/>
</dbReference>
<evidence type="ECO:0000256" key="1">
    <source>
        <dbReference type="SAM" id="MobiDB-lite"/>
    </source>
</evidence>